<feature type="domain" description="CABIT" evidence="3">
    <location>
        <begin position="18"/>
        <end position="229"/>
    </location>
</feature>
<reference evidence="4" key="2">
    <citation type="submission" date="2025-08" db="UniProtKB">
        <authorList>
            <consortium name="Ensembl"/>
        </authorList>
    </citation>
    <scope>IDENTIFICATION</scope>
</reference>
<dbReference type="PANTHER" id="PTHR15215:SF2">
    <property type="entry name" value="PROTEIN THEMIS2"/>
    <property type="match status" value="1"/>
</dbReference>
<dbReference type="InParanoid" id="H3A3W9"/>
<keyword evidence="5" id="KW-1185">Reference proteome</keyword>
<evidence type="ECO:0000259" key="3">
    <source>
        <dbReference type="Pfam" id="PF12736"/>
    </source>
</evidence>
<name>H3A3W9_LATCH</name>
<dbReference type="Pfam" id="PF12736">
    <property type="entry name" value="CABIT"/>
    <property type="match status" value="2"/>
</dbReference>
<evidence type="ECO:0000313" key="5">
    <source>
        <dbReference type="Proteomes" id="UP000008672"/>
    </source>
</evidence>
<dbReference type="OMA" id="RPEYEVQ"/>
<proteinExistence type="inferred from homology"/>
<evidence type="ECO:0000313" key="4">
    <source>
        <dbReference type="Ensembl" id="ENSLACP00000004340.1"/>
    </source>
</evidence>
<dbReference type="eggNOG" id="ENOG502QSJR">
    <property type="taxonomic scope" value="Eukaryota"/>
</dbReference>
<dbReference type="GeneTree" id="ENSGT00530000063770"/>
<dbReference type="InterPro" id="IPR025946">
    <property type="entry name" value="CABIT_dom"/>
</dbReference>
<evidence type="ECO:0000256" key="1">
    <source>
        <dbReference type="ARBA" id="ARBA00006414"/>
    </source>
</evidence>
<dbReference type="PANTHER" id="PTHR15215">
    <property type="entry name" value="CABIT DOMAIN-CONTAINING PROTEIN"/>
    <property type="match status" value="1"/>
</dbReference>
<gene>
    <name evidence="4" type="primary">THEMIS2</name>
</gene>
<feature type="domain" description="CABIT" evidence="3">
    <location>
        <begin position="253"/>
        <end position="472"/>
    </location>
</feature>
<dbReference type="HOGENOM" id="CLU_022319_1_0_1"/>
<evidence type="ECO:0000256" key="2">
    <source>
        <dbReference type="SAM" id="MobiDB-lite"/>
    </source>
</evidence>
<dbReference type="AlphaFoldDB" id="H3A3W9"/>
<dbReference type="InterPro" id="IPR039671">
    <property type="entry name" value="THEMIS"/>
</dbReference>
<dbReference type="Ensembl" id="ENSLACT00000004378.1">
    <property type="protein sequence ID" value="ENSLACP00000004340.1"/>
    <property type="gene ID" value="ENSLACG00000003859.1"/>
</dbReference>
<comment type="similarity">
    <text evidence="1">Belongs to the themis family.</text>
</comment>
<dbReference type="EMBL" id="AFYH01161174">
    <property type="status" value="NOT_ANNOTATED_CDS"/>
    <property type="molecule type" value="Genomic_DNA"/>
</dbReference>
<feature type="region of interest" description="Disordered" evidence="2">
    <location>
        <begin position="528"/>
        <end position="572"/>
    </location>
</feature>
<feature type="compositionally biased region" description="Polar residues" evidence="2">
    <location>
        <begin position="555"/>
        <end position="572"/>
    </location>
</feature>
<dbReference type="Proteomes" id="UP000008672">
    <property type="component" value="Unassembled WGS sequence"/>
</dbReference>
<reference evidence="5" key="1">
    <citation type="submission" date="2011-08" db="EMBL/GenBank/DDBJ databases">
        <title>The draft genome of Latimeria chalumnae.</title>
        <authorList>
            <person name="Di Palma F."/>
            <person name="Alfoldi J."/>
            <person name="Johnson J."/>
            <person name="Berlin A."/>
            <person name="Gnerre S."/>
            <person name="Jaffe D."/>
            <person name="MacCallum I."/>
            <person name="Young S."/>
            <person name="Walker B.J."/>
            <person name="Lander E."/>
            <person name="Lindblad-Toh K."/>
        </authorList>
    </citation>
    <scope>NUCLEOTIDE SEQUENCE [LARGE SCALE GENOMIC DNA]</scope>
    <source>
        <strain evidence="5">Wild caught</strain>
    </source>
</reference>
<reference evidence="4" key="3">
    <citation type="submission" date="2025-09" db="UniProtKB">
        <authorList>
            <consortium name="Ensembl"/>
        </authorList>
    </citation>
    <scope>IDENTIFICATION</scope>
</reference>
<sequence>SETLPLQEYIASLLPSSLPRIIQICSGVYFQGSVYEISGNECCLSTGDLVKVISTELQKVTCEKLGETFEIPLYYSGEPTSFTPGVSVKETFDLYGALDADYSSGPFCFASSADFNKERLMIRKGEPLALLSVEVHDENKHIQCLVHRGEQRIQVQLPFSCKGNFYQLYSLQDILGASDLRCTKVMFADGSEDSLVLTPLYEIQAIMQLRKEVVKIPSNLEVDVVDVTELCGDVLFIKPLSLAEVLNLPTESFPTMAEILEGPDKQNLFKSDWFHSLRKGQKLLIHGKHHSKKILAATSRSKKSIRYFLISANYQGKFKKRPQDLVTVYDLHALFRQSKQKLQVVVTRDCECLEEEFPSLSVGDRLEVTGLSEAEVSSQGGQQRMEVLVCNRIAEEDEEEEEIMLPMYLEGRFVEEIRDTKKYSIGNILEECNLPLEMKVVVKDATLANDVLSSFSSLKLEEMVEESFVVASFPEDPSHCFELPAKWINMSLCFIEDLSAEFRESERVCGVDELSDSYYYGLRKLFTSHQPPPPRPPKSKKLSNAQTLPAKPQQLKPQCSKLDSNPKQVTFP</sequence>
<dbReference type="GO" id="GO:0005737">
    <property type="term" value="C:cytoplasm"/>
    <property type="evidence" value="ECO:0007669"/>
    <property type="project" value="TreeGrafter"/>
</dbReference>
<protein>
    <submittedName>
        <fullName evidence="4">Thymocyte selection associated family member 2</fullName>
    </submittedName>
</protein>
<dbReference type="GO" id="GO:0050852">
    <property type="term" value="P:T cell receptor signaling pathway"/>
    <property type="evidence" value="ECO:0007669"/>
    <property type="project" value="TreeGrafter"/>
</dbReference>
<dbReference type="EMBL" id="AFYH01161173">
    <property type="status" value="NOT_ANNOTATED_CDS"/>
    <property type="molecule type" value="Genomic_DNA"/>
</dbReference>
<dbReference type="GO" id="GO:0005634">
    <property type="term" value="C:nucleus"/>
    <property type="evidence" value="ECO:0007669"/>
    <property type="project" value="TreeGrafter"/>
</dbReference>
<dbReference type="FunCoup" id="H3A3W9">
    <property type="interactions" value="47"/>
</dbReference>
<dbReference type="STRING" id="7897.ENSLACP00000004340"/>
<organism evidence="4 5">
    <name type="scientific">Latimeria chalumnae</name>
    <name type="common">Coelacanth</name>
    <dbReference type="NCBI Taxonomy" id="7897"/>
    <lineage>
        <taxon>Eukaryota</taxon>
        <taxon>Metazoa</taxon>
        <taxon>Chordata</taxon>
        <taxon>Craniata</taxon>
        <taxon>Vertebrata</taxon>
        <taxon>Euteleostomi</taxon>
        <taxon>Coelacanthiformes</taxon>
        <taxon>Coelacanthidae</taxon>
        <taxon>Latimeria</taxon>
    </lineage>
</organism>
<accession>H3A3W9</accession>